<dbReference type="EMBL" id="CP129971">
    <property type="protein sequence ID" value="WMN11722.1"/>
    <property type="molecule type" value="Genomic_DNA"/>
</dbReference>
<gene>
    <name evidence="1" type="ORF">QYS49_39385</name>
</gene>
<dbReference type="AlphaFoldDB" id="A0AA51NAC5"/>
<dbReference type="RefSeq" id="WP_308349372.1">
    <property type="nucleotide sequence ID" value="NZ_CP129971.1"/>
</dbReference>
<reference evidence="1 2" key="1">
    <citation type="submission" date="2023-08" db="EMBL/GenBank/DDBJ databases">
        <title>Comparative genomics and taxonomic characterization of three novel marine species of genus Marivirga.</title>
        <authorList>
            <person name="Muhammad N."/>
            <person name="Kim S.-G."/>
        </authorList>
    </citation>
    <scope>NUCLEOTIDE SEQUENCE [LARGE SCALE GENOMIC DNA]</scope>
    <source>
        <strain evidence="1 2">BDSF4-3</strain>
    </source>
</reference>
<evidence type="ECO:0000313" key="2">
    <source>
        <dbReference type="Proteomes" id="UP001230496"/>
    </source>
</evidence>
<proteinExistence type="predicted"/>
<dbReference type="Proteomes" id="UP001230496">
    <property type="component" value="Chromosome"/>
</dbReference>
<dbReference type="KEGG" id="msaa:QYS49_39385"/>
<name>A0AA51NAC5_9BACT</name>
<evidence type="ECO:0000313" key="1">
    <source>
        <dbReference type="EMBL" id="WMN11722.1"/>
    </source>
</evidence>
<sequence length="77" mass="8427">MALNTLKINTYLKPEANAGETLCRSPSAAHHSAWQCGWYIKQQLFGLGAKKTASFCFFTSLSANQKKAKAMREGLCG</sequence>
<accession>A0AA51NAC5</accession>
<protein>
    <submittedName>
        <fullName evidence="1">Uncharacterized protein</fullName>
    </submittedName>
</protein>
<keyword evidence="2" id="KW-1185">Reference proteome</keyword>
<organism evidence="1 2">
    <name type="scientific">Marivirga salinarum</name>
    <dbReference type="NCBI Taxonomy" id="3059078"/>
    <lineage>
        <taxon>Bacteria</taxon>
        <taxon>Pseudomonadati</taxon>
        <taxon>Bacteroidota</taxon>
        <taxon>Cytophagia</taxon>
        <taxon>Cytophagales</taxon>
        <taxon>Marivirgaceae</taxon>
        <taxon>Marivirga</taxon>
    </lineage>
</organism>